<dbReference type="GO" id="GO:0000105">
    <property type="term" value="P:L-histidine biosynthetic process"/>
    <property type="evidence" value="ECO:0007669"/>
    <property type="project" value="UniProtKB-UniRule"/>
</dbReference>
<evidence type="ECO:0000256" key="8">
    <source>
        <dbReference type="ARBA" id="ARBA00022490"/>
    </source>
</evidence>
<gene>
    <name evidence="16" type="primary">hisG</name>
    <name evidence="18" type="ORF">EJ903_20580</name>
</gene>
<dbReference type="Proteomes" id="UP000277007">
    <property type="component" value="Unassembled WGS sequence"/>
</dbReference>
<keyword evidence="9 16" id="KW-0028">Amino-acid biosynthesis</keyword>
<keyword evidence="19" id="KW-1185">Reference proteome</keyword>
<comment type="subcellular location">
    <subcellularLocation>
        <location evidence="2 16">Cytoplasm</location>
    </subcellularLocation>
</comment>
<dbReference type="Pfam" id="PF01634">
    <property type="entry name" value="HisG"/>
    <property type="match status" value="1"/>
</dbReference>
<comment type="function">
    <text evidence="15 16">Catalyzes the condensation of ATP and 5-phosphoribose 1-diphosphate to form N'-(5'-phosphoribosyl)-ATP (PR-ATP). Has a crucial role in the pathway because the rate of histidine biosynthesis seems to be controlled primarily by regulation of HisG enzymatic activity.</text>
</comment>
<evidence type="ECO:0000256" key="16">
    <source>
        <dbReference type="HAMAP-Rule" id="MF_01018"/>
    </source>
</evidence>
<evidence type="ECO:0000256" key="11">
    <source>
        <dbReference type="ARBA" id="ARBA00022679"/>
    </source>
</evidence>
<comment type="catalytic activity">
    <reaction evidence="1 16">
        <text>1-(5-phospho-beta-D-ribosyl)-ATP + diphosphate = 5-phospho-alpha-D-ribose 1-diphosphate + ATP</text>
        <dbReference type="Rhea" id="RHEA:18473"/>
        <dbReference type="ChEBI" id="CHEBI:30616"/>
        <dbReference type="ChEBI" id="CHEBI:33019"/>
        <dbReference type="ChEBI" id="CHEBI:58017"/>
        <dbReference type="ChEBI" id="CHEBI:73183"/>
        <dbReference type="EC" id="2.4.2.17"/>
    </reaction>
</comment>
<evidence type="ECO:0000256" key="7">
    <source>
        <dbReference type="ARBA" id="ARBA00020998"/>
    </source>
</evidence>
<evidence type="ECO:0000256" key="5">
    <source>
        <dbReference type="ARBA" id="ARBA00011496"/>
    </source>
</evidence>
<keyword evidence="8 16" id="KW-0963">Cytoplasm</keyword>
<keyword evidence="13 16" id="KW-0067">ATP-binding</keyword>
<comment type="domain">
    <text evidence="16">Lacks the C-terminal regulatory region which is replaced by HisZ.</text>
</comment>
<dbReference type="SUPFAM" id="SSF53850">
    <property type="entry name" value="Periplasmic binding protein-like II"/>
    <property type="match status" value="1"/>
</dbReference>
<dbReference type="InterPro" id="IPR013820">
    <property type="entry name" value="ATP_PRibTrfase_cat"/>
</dbReference>
<evidence type="ECO:0000256" key="2">
    <source>
        <dbReference type="ARBA" id="ARBA00004496"/>
    </source>
</evidence>
<dbReference type="GO" id="GO:0005737">
    <property type="term" value="C:cytoplasm"/>
    <property type="evidence" value="ECO:0007669"/>
    <property type="project" value="UniProtKB-SubCell"/>
</dbReference>
<dbReference type="GO" id="GO:0005524">
    <property type="term" value="F:ATP binding"/>
    <property type="evidence" value="ECO:0007669"/>
    <property type="project" value="UniProtKB-KW"/>
</dbReference>
<sequence>MPVADRLVLALPKGRILKELRPLLTLAGIVPEPAFDDDKSRLLHFATNIPNLSIIRVRSFDVATFVAFGAAHLGVAGNDVLMEFDYPEIYSPLDLGIGKCHLAVAEPAEMIASDDPSRWSHVRVATKYPEVTKRHFAARGVQAECVKLNGAMELAPTLGLCRLIVDLVSTGSTLKANGLEQVEHIANVSSRLIVNRAAFKTRPEIAQWIDTFREAVNAHQA</sequence>
<name>A0A3S0K1H9_9PROT</name>
<evidence type="ECO:0000256" key="3">
    <source>
        <dbReference type="ARBA" id="ARBA00004667"/>
    </source>
</evidence>
<comment type="similarity">
    <text evidence="4 16">Belongs to the ATP phosphoribosyltransferase family. Short subfamily.</text>
</comment>
<keyword evidence="11 16" id="KW-0808">Transferase</keyword>
<evidence type="ECO:0000313" key="18">
    <source>
        <dbReference type="EMBL" id="RTR16461.1"/>
    </source>
</evidence>
<evidence type="ECO:0000256" key="12">
    <source>
        <dbReference type="ARBA" id="ARBA00022741"/>
    </source>
</evidence>
<evidence type="ECO:0000259" key="17">
    <source>
        <dbReference type="Pfam" id="PF01634"/>
    </source>
</evidence>
<comment type="pathway">
    <text evidence="3 16">Amino-acid biosynthesis; L-histidine biosynthesis; L-histidine from 5-phospho-alpha-D-ribose 1-diphosphate: step 1/9.</text>
</comment>
<proteinExistence type="inferred from homology"/>
<evidence type="ECO:0000256" key="15">
    <source>
        <dbReference type="ARBA" id="ARBA00024861"/>
    </source>
</evidence>
<dbReference type="Gene3D" id="3.40.190.10">
    <property type="entry name" value="Periplasmic binding protein-like II"/>
    <property type="match status" value="2"/>
</dbReference>
<organism evidence="18 19">
    <name type="scientific">Azospirillum griseum</name>
    <dbReference type="NCBI Taxonomy" id="2496639"/>
    <lineage>
        <taxon>Bacteria</taxon>
        <taxon>Pseudomonadati</taxon>
        <taxon>Pseudomonadota</taxon>
        <taxon>Alphaproteobacteria</taxon>
        <taxon>Rhodospirillales</taxon>
        <taxon>Azospirillaceae</taxon>
        <taxon>Azospirillum</taxon>
    </lineage>
</organism>
<evidence type="ECO:0000256" key="4">
    <source>
        <dbReference type="ARBA" id="ARBA00009489"/>
    </source>
</evidence>
<dbReference type="PANTHER" id="PTHR21403">
    <property type="entry name" value="ATP PHOSPHORIBOSYLTRANSFERASE ATP-PRTASE"/>
    <property type="match status" value="1"/>
</dbReference>
<keyword evidence="12 16" id="KW-0547">Nucleotide-binding</keyword>
<evidence type="ECO:0000313" key="19">
    <source>
        <dbReference type="Proteomes" id="UP000277007"/>
    </source>
</evidence>
<dbReference type="HAMAP" id="MF_01018">
    <property type="entry name" value="HisG_Short"/>
    <property type="match status" value="1"/>
</dbReference>
<accession>A0A3S0K1H9</accession>
<feature type="domain" description="ATP phosphoribosyltransferase catalytic" evidence="17">
    <location>
        <begin position="58"/>
        <end position="212"/>
    </location>
</feature>
<dbReference type="InterPro" id="IPR001348">
    <property type="entry name" value="ATP_PRibTrfase_HisG"/>
</dbReference>
<dbReference type="GO" id="GO:0003879">
    <property type="term" value="F:ATP phosphoribosyltransferase activity"/>
    <property type="evidence" value="ECO:0007669"/>
    <property type="project" value="UniProtKB-UniRule"/>
</dbReference>
<keyword evidence="10 16" id="KW-0328">Glycosyltransferase</keyword>
<dbReference type="OrthoDB" id="9806435at2"/>
<dbReference type="UniPathway" id="UPA00031">
    <property type="reaction ID" value="UER00006"/>
</dbReference>
<reference evidence="18 19" key="1">
    <citation type="submission" date="2018-12" db="EMBL/GenBank/DDBJ databases">
        <authorList>
            <person name="Yang Y."/>
        </authorList>
    </citation>
    <scope>NUCLEOTIDE SEQUENCE [LARGE SCALE GENOMIC DNA]</scope>
    <source>
        <strain evidence="18 19">L-25-5w-1</strain>
    </source>
</reference>
<protein>
    <recommendedName>
        <fullName evidence="7 16">ATP phosphoribosyltransferase</fullName>
        <shortName evidence="16">ATP-PRT</shortName>
        <shortName evidence="16">ATP-PRTase</shortName>
        <ecNumber evidence="6 16">2.4.2.17</ecNumber>
    </recommendedName>
</protein>
<dbReference type="AlphaFoldDB" id="A0A3S0K1H9"/>
<dbReference type="EMBL" id="RXMA01000025">
    <property type="protein sequence ID" value="RTR16461.1"/>
    <property type="molecule type" value="Genomic_DNA"/>
</dbReference>
<evidence type="ECO:0000256" key="14">
    <source>
        <dbReference type="ARBA" id="ARBA00023102"/>
    </source>
</evidence>
<dbReference type="CDD" id="cd13595">
    <property type="entry name" value="PBP2_HisGs"/>
    <property type="match status" value="1"/>
</dbReference>
<dbReference type="InterPro" id="IPR024893">
    <property type="entry name" value="ATP_PRibTrfase_HisG_short"/>
</dbReference>
<comment type="caution">
    <text evidence="18">The sequence shown here is derived from an EMBL/GenBank/DDBJ whole genome shotgun (WGS) entry which is preliminary data.</text>
</comment>
<evidence type="ECO:0000256" key="13">
    <source>
        <dbReference type="ARBA" id="ARBA00022840"/>
    </source>
</evidence>
<evidence type="ECO:0000256" key="10">
    <source>
        <dbReference type="ARBA" id="ARBA00022676"/>
    </source>
</evidence>
<evidence type="ECO:0000256" key="9">
    <source>
        <dbReference type="ARBA" id="ARBA00022605"/>
    </source>
</evidence>
<evidence type="ECO:0000256" key="6">
    <source>
        <dbReference type="ARBA" id="ARBA00011946"/>
    </source>
</evidence>
<dbReference type="PANTHER" id="PTHR21403:SF8">
    <property type="entry name" value="ATP PHOSPHORIBOSYLTRANSFERASE"/>
    <property type="match status" value="1"/>
</dbReference>
<dbReference type="FunFam" id="3.40.190.10:FF:000008">
    <property type="entry name" value="ATP phosphoribosyltransferase"/>
    <property type="match status" value="1"/>
</dbReference>
<evidence type="ECO:0000256" key="1">
    <source>
        <dbReference type="ARBA" id="ARBA00000915"/>
    </source>
</evidence>
<dbReference type="NCBIfam" id="TIGR00070">
    <property type="entry name" value="hisG"/>
    <property type="match status" value="1"/>
</dbReference>
<dbReference type="EC" id="2.4.2.17" evidence="6 16"/>
<comment type="subunit">
    <text evidence="5 16">Heteromultimer composed of HisG and HisZ subunits.</text>
</comment>
<keyword evidence="14 16" id="KW-0368">Histidine biosynthesis</keyword>